<dbReference type="EMBL" id="JBGFUD010005412">
    <property type="protein sequence ID" value="MFH4980335.1"/>
    <property type="molecule type" value="Genomic_DNA"/>
</dbReference>
<feature type="region of interest" description="Disordered" evidence="12">
    <location>
        <begin position="102"/>
        <end position="137"/>
    </location>
</feature>
<dbReference type="NCBIfam" id="TIGR00456">
    <property type="entry name" value="argS"/>
    <property type="match status" value="1"/>
</dbReference>
<proteinExistence type="inferred from homology"/>
<dbReference type="Pfam" id="PF00750">
    <property type="entry name" value="tRNA-synt_1d"/>
    <property type="match status" value="1"/>
</dbReference>
<evidence type="ECO:0000256" key="4">
    <source>
        <dbReference type="ARBA" id="ARBA00022741"/>
    </source>
</evidence>
<dbReference type="SUPFAM" id="SSF55190">
    <property type="entry name" value="Arginyl-tRNA synthetase (ArgRS), N-terminal 'additional' domain"/>
    <property type="match status" value="1"/>
</dbReference>
<dbReference type="FunFam" id="3.30.1360.70:FF:000002">
    <property type="entry name" value="arginine--tRNA ligase, cytoplasmic"/>
    <property type="match status" value="1"/>
</dbReference>
<comment type="caution">
    <text evidence="14">The sequence shown here is derived from an EMBL/GenBank/DDBJ whole genome shotgun (WGS) entry which is preliminary data.</text>
</comment>
<name>A0ABD6ELB0_9BILA</name>
<feature type="domain" description="Arginyl tRNA synthetase N-terminal" evidence="13">
    <location>
        <begin position="159"/>
        <end position="247"/>
    </location>
</feature>
<evidence type="ECO:0000313" key="15">
    <source>
        <dbReference type="Proteomes" id="UP001608902"/>
    </source>
</evidence>
<keyword evidence="7 11" id="KW-0030">Aminoacyl-tRNA synthetase</keyword>
<dbReference type="InterPro" id="IPR005148">
    <property type="entry name" value="Arg-tRNA-synth_N"/>
</dbReference>
<keyword evidence="6 11" id="KW-0648">Protein biosynthesis</keyword>
<dbReference type="PRINTS" id="PR01038">
    <property type="entry name" value="TRNASYNTHARG"/>
</dbReference>
<keyword evidence="3 11" id="KW-0436">Ligase</keyword>
<dbReference type="GO" id="GO:0005524">
    <property type="term" value="F:ATP binding"/>
    <property type="evidence" value="ECO:0007669"/>
    <property type="project" value="UniProtKB-KW"/>
</dbReference>
<evidence type="ECO:0000256" key="11">
    <source>
        <dbReference type="RuleBase" id="RU363038"/>
    </source>
</evidence>
<accession>A0ABD6ELB0</accession>
<dbReference type="PANTHER" id="PTHR11956">
    <property type="entry name" value="ARGINYL-TRNA SYNTHETASE"/>
    <property type="match status" value="1"/>
</dbReference>
<dbReference type="PANTHER" id="PTHR11956:SF5">
    <property type="entry name" value="ARGININE--TRNA LIGASE, CYTOPLASMIC"/>
    <property type="match status" value="1"/>
</dbReference>
<dbReference type="InterPro" id="IPR035684">
    <property type="entry name" value="ArgRS_core"/>
</dbReference>
<dbReference type="InterPro" id="IPR036695">
    <property type="entry name" value="Arg-tRNA-synth_N_sf"/>
</dbReference>
<dbReference type="InterPro" id="IPR014729">
    <property type="entry name" value="Rossmann-like_a/b/a_fold"/>
</dbReference>
<dbReference type="PROSITE" id="PS00178">
    <property type="entry name" value="AA_TRNA_LIGASE_I"/>
    <property type="match status" value="1"/>
</dbReference>
<dbReference type="AlphaFoldDB" id="A0ABD6ELB0"/>
<dbReference type="Pfam" id="PF03485">
    <property type="entry name" value="Arg_tRNA_synt_N"/>
    <property type="match status" value="1"/>
</dbReference>
<comment type="similarity">
    <text evidence="1 11">Belongs to the class-I aminoacyl-tRNA synthetase family.</text>
</comment>
<dbReference type="GO" id="GO:0006412">
    <property type="term" value="P:translation"/>
    <property type="evidence" value="ECO:0007669"/>
    <property type="project" value="UniProtKB-KW"/>
</dbReference>
<keyword evidence="4 11" id="KW-0547">Nucleotide-binding</keyword>
<evidence type="ECO:0000256" key="10">
    <source>
        <dbReference type="ARBA" id="ARBA00071644"/>
    </source>
</evidence>
<dbReference type="Gene3D" id="3.30.1360.70">
    <property type="entry name" value="Arginyl tRNA synthetase N-terminal domain"/>
    <property type="match status" value="1"/>
</dbReference>
<dbReference type="Proteomes" id="UP001608902">
    <property type="component" value="Unassembled WGS sequence"/>
</dbReference>
<dbReference type="CDD" id="cd00671">
    <property type="entry name" value="ArgRS_core"/>
    <property type="match status" value="1"/>
</dbReference>
<dbReference type="InterPro" id="IPR001278">
    <property type="entry name" value="Arg-tRNA-ligase"/>
</dbReference>
<dbReference type="Gene3D" id="3.40.50.620">
    <property type="entry name" value="HUPs"/>
    <property type="match status" value="1"/>
</dbReference>
<keyword evidence="5 11" id="KW-0067">ATP-binding</keyword>
<dbReference type="SMART" id="SM01016">
    <property type="entry name" value="Arg_tRNA_synt_N"/>
    <property type="match status" value="1"/>
</dbReference>
<evidence type="ECO:0000256" key="9">
    <source>
        <dbReference type="ARBA" id="ARBA00049339"/>
    </source>
</evidence>
<keyword evidence="15" id="KW-1185">Reference proteome</keyword>
<evidence type="ECO:0000256" key="8">
    <source>
        <dbReference type="ARBA" id="ARBA00033033"/>
    </source>
</evidence>
<evidence type="ECO:0000256" key="5">
    <source>
        <dbReference type="ARBA" id="ARBA00022840"/>
    </source>
</evidence>
<evidence type="ECO:0000256" key="6">
    <source>
        <dbReference type="ARBA" id="ARBA00022917"/>
    </source>
</evidence>
<evidence type="ECO:0000256" key="2">
    <source>
        <dbReference type="ARBA" id="ARBA00012837"/>
    </source>
</evidence>
<evidence type="ECO:0000256" key="12">
    <source>
        <dbReference type="SAM" id="MobiDB-lite"/>
    </source>
</evidence>
<evidence type="ECO:0000313" key="14">
    <source>
        <dbReference type="EMBL" id="MFH4980335.1"/>
    </source>
</evidence>
<dbReference type="GO" id="GO:0004814">
    <property type="term" value="F:arginine-tRNA ligase activity"/>
    <property type="evidence" value="ECO:0007669"/>
    <property type="project" value="UniProtKB-EC"/>
</dbReference>
<evidence type="ECO:0000259" key="13">
    <source>
        <dbReference type="SMART" id="SM01016"/>
    </source>
</evidence>
<organism evidence="14 15">
    <name type="scientific">Gnathostoma spinigerum</name>
    <dbReference type="NCBI Taxonomy" id="75299"/>
    <lineage>
        <taxon>Eukaryota</taxon>
        <taxon>Metazoa</taxon>
        <taxon>Ecdysozoa</taxon>
        <taxon>Nematoda</taxon>
        <taxon>Chromadorea</taxon>
        <taxon>Rhabditida</taxon>
        <taxon>Spirurina</taxon>
        <taxon>Gnathostomatomorpha</taxon>
        <taxon>Gnathostomatoidea</taxon>
        <taxon>Gnathostomatidae</taxon>
        <taxon>Gnathostoma</taxon>
    </lineage>
</organism>
<dbReference type="InterPro" id="IPR001412">
    <property type="entry name" value="aa-tRNA-synth_I_CS"/>
</dbReference>
<evidence type="ECO:0000256" key="1">
    <source>
        <dbReference type="ARBA" id="ARBA00005594"/>
    </source>
</evidence>
<comment type="catalytic activity">
    <reaction evidence="9">
        <text>tRNA(Arg) + L-arginine + ATP = L-arginyl-tRNA(Arg) + AMP + diphosphate</text>
        <dbReference type="Rhea" id="RHEA:20301"/>
        <dbReference type="Rhea" id="RHEA-COMP:9658"/>
        <dbReference type="Rhea" id="RHEA-COMP:9673"/>
        <dbReference type="ChEBI" id="CHEBI:30616"/>
        <dbReference type="ChEBI" id="CHEBI:32682"/>
        <dbReference type="ChEBI" id="CHEBI:33019"/>
        <dbReference type="ChEBI" id="CHEBI:78442"/>
        <dbReference type="ChEBI" id="CHEBI:78513"/>
        <dbReference type="ChEBI" id="CHEBI:456215"/>
        <dbReference type="EC" id="6.1.1.19"/>
    </reaction>
</comment>
<sequence>MANNTLGPRDEEISFIEKHCAESARQLSRYQRLMDAIDQDKLTPELLDDCPELIKMNTEISKISYRIGILEQSIEEQKKINSEKGYDKECLSVESLDGENGVQIKKAKKEEKKNSEEGSDECESKPVLPKKSAPQGGGVVKQVERDYVKVENYCDSLRFLLNEIFAEAVRKAYPELHDVPITISETTTEKFGDYQFNSSMLIAQKLSKVGKKISPRDVAAAVLSKVQTHNRIAKMEVAGPGYINVFLNNASIAKSVASIALNGVSIPKITKRRVVVDFSSPNIAKQMHVGHLRSTIIGEAICRLFEFVGFDVLRINHIGDWGTQFGMLIAHLYDRFPNFLKELPPIDDLQAFYKESKKRFDDDEEFKKRAYECVVKLQNFEPDFVKAWQMICDVSRKDFSRIYDRLDVTIIERGESFYHKLMPKIVSELEERGFIKNEDGRKLMFPTGCDIPLTVVKSDGGYTYDTSDLAALKYRLEVDKADWIIYVVDSGQSLHLEVKLLSILFVRQKLRYFNYIK</sequence>
<dbReference type="SUPFAM" id="SSF52374">
    <property type="entry name" value="Nucleotidylyl transferase"/>
    <property type="match status" value="1"/>
</dbReference>
<reference evidence="14 15" key="1">
    <citation type="submission" date="2024-08" db="EMBL/GenBank/DDBJ databases">
        <title>Gnathostoma spinigerum genome.</title>
        <authorList>
            <person name="Gonzalez-Bertolin B."/>
            <person name="Monzon S."/>
            <person name="Zaballos A."/>
            <person name="Jimenez P."/>
            <person name="Dekumyoy P."/>
            <person name="Varona S."/>
            <person name="Cuesta I."/>
            <person name="Sumanam S."/>
            <person name="Adisakwattana P."/>
            <person name="Gasser R.B."/>
            <person name="Hernandez-Gonzalez A."/>
            <person name="Young N.D."/>
            <person name="Perteguer M.J."/>
        </authorList>
    </citation>
    <scope>NUCLEOTIDE SEQUENCE [LARGE SCALE GENOMIC DNA]</scope>
    <source>
        <strain evidence="14">AL3</strain>
        <tissue evidence="14">Liver</tissue>
    </source>
</reference>
<dbReference type="EC" id="6.1.1.19" evidence="2"/>
<evidence type="ECO:0000256" key="7">
    <source>
        <dbReference type="ARBA" id="ARBA00023146"/>
    </source>
</evidence>
<protein>
    <recommendedName>
        <fullName evidence="10">Probable arginine--tRNA ligase, cytoplasmic</fullName>
        <ecNumber evidence="2">6.1.1.19</ecNumber>
    </recommendedName>
    <alternativeName>
        <fullName evidence="8">Arginyl-tRNA synthetase</fullName>
    </alternativeName>
</protein>
<evidence type="ECO:0000256" key="3">
    <source>
        <dbReference type="ARBA" id="ARBA00022598"/>
    </source>
</evidence>
<gene>
    <name evidence="14" type="ORF">AB6A40_007044</name>
</gene>